<accession>A0ACB9RS93</accession>
<dbReference type="EMBL" id="CM042882">
    <property type="protein sequence ID" value="KAI4381867.1"/>
    <property type="molecule type" value="Genomic_DNA"/>
</dbReference>
<sequence length="205" mass="23736">MDPSSFGRGGNWNMLSNQDALFLQRHDLLNLQQQQQQLFQQFQSPQFQPPPPQQQQQLHQFQPQASPQQFPPQASPQQFQQQQPPQQFQQQQLLIQQQQPPPPPQQEQQSLASHFHLLNLIEKLADAIENGARDQHFDALVSELTSQFETCQQLLNTIAGSLSSKNVTVESQKRKLEETAQLLNQQRELMSSYRKSLERLIRPEP</sequence>
<comment type="caution">
    <text evidence="1">The sequence shown here is derived from an EMBL/GenBank/DDBJ whole genome shotgun (WGS) entry which is preliminary data.</text>
</comment>
<evidence type="ECO:0000313" key="2">
    <source>
        <dbReference type="Proteomes" id="UP001057402"/>
    </source>
</evidence>
<reference evidence="2" key="1">
    <citation type="journal article" date="2023" name="Front. Plant Sci.">
        <title>Chromosomal-level genome assembly of Melastoma candidum provides insights into trichome evolution.</title>
        <authorList>
            <person name="Zhong Y."/>
            <person name="Wu W."/>
            <person name="Sun C."/>
            <person name="Zou P."/>
            <person name="Liu Y."/>
            <person name="Dai S."/>
            <person name="Zhou R."/>
        </authorList>
    </citation>
    <scope>NUCLEOTIDE SEQUENCE [LARGE SCALE GENOMIC DNA]</scope>
</reference>
<proteinExistence type="predicted"/>
<protein>
    <submittedName>
        <fullName evidence="1">Uncharacterized protein</fullName>
    </submittedName>
</protein>
<evidence type="ECO:0000313" key="1">
    <source>
        <dbReference type="EMBL" id="KAI4381867.1"/>
    </source>
</evidence>
<gene>
    <name evidence="1" type="ORF">MLD38_007894</name>
</gene>
<organism evidence="1 2">
    <name type="scientific">Melastoma candidum</name>
    <dbReference type="NCBI Taxonomy" id="119954"/>
    <lineage>
        <taxon>Eukaryota</taxon>
        <taxon>Viridiplantae</taxon>
        <taxon>Streptophyta</taxon>
        <taxon>Embryophyta</taxon>
        <taxon>Tracheophyta</taxon>
        <taxon>Spermatophyta</taxon>
        <taxon>Magnoliopsida</taxon>
        <taxon>eudicotyledons</taxon>
        <taxon>Gunneridae</taxon>
        <taxon>Pentapetalae</taxon>
        <taxon>rosids</taxon>
        <taxon>malvids</taxon>
        <taxon>Myrtales</taxon>
        <taxon>Melastomataceae</taxon>
        <taxon>Melastomatoideae</taxon>
        <taxon>Melastomateae</taxon>
        <taxon>Melastoma</taxon>
    </lineage>
</organism>
<keyword evidence="2" id="KW-1185">Reference proteome</keyword>
<name>A0ACB9RS93_9MYRT</name>
<dbReference type="Proteomes" id="UP001057402">
    <property type="component" value="Chromosome 3"/>
</dbReference>